<evidence type="ECO:0000313" key="5">
    <source>
        <dbReference type="Proteomes" id="UP000283509"/>
    </source>
</evidence>
<gene>
    <name evidence="4" type="ORF">C7M84_003183</name>
</gene>
<protein>
    <submittedName>
        <fullName evidence="4">Uncharacterized protein</fullName>
    </submittedName>
</protein>
<evidence type="ECO:0000256" key="1">
    <source>
        <dbReference type="SAM" id="MobiDB-lite"/>
    </source>
</evidence>
<accession>A0A3R7PVA5</accession>
<dbReference type="AlphaFoldDB" id="A0A3R7PVA5"/>
<sequence>MGTHILVLLLTAKLVASTKLCSEWASTIDDLADEVSQSKWEKIYILFVSEENDTTFNIRFSSSQSVDLNIPEAYVYYVGEVYHEGAVFGDCAQISPVCNTYFHFWDKNHLVGEFVTNSFSISSQSPLYYLACGSLLQRFPPAPLRRRNLSLPGVEPTEPQASRPSVEPTEPQPNVSLPGPGPKQPKDQDHQCAAHTIGLGIVGAALVFLLTFVCVAGWRARRAAESPKLGAAKGHSTASGHESENSIYGMMEMGQTNT</sequence>
<feature type="signal peptide" evidence="3">
    <location>
        <begin position="1"/>
        <end position="17"/>
    </location>
</feature>
<feature type="region of interest" description="Disordered" evidence="1">
    <location>
        <begin position="147"/>
        <end position="190"/>
    </location>
</feature>
<comment type="caution">
    <text evidence="4">The sequence shown here is derived from an EMBL/GenBank/DDBJ whole genome shotgun (WGS) entry which is preliminary data.</text>
</comment>
<keyword evidence="2" id="KW-1133">Transmembrane helix</keyword>
<proteinExistence type="predicted"/>
<keyword evidence="5" id="KW-1185">Reference proteome</keyword>
<reference evidence="4 5" key="2">
    <citation type="submission" date="2019-01" db="EMBL/GenBank/DDBJ databases">
        <title>The decoding of complex shrimp genome reveals the adaptation for benthos swimmer, frequently molting mechanism and breeding impact on genome.</title>
        <authorList>
            <person name="Sun Y."/>
            <person name="Gao Y."/>
            <person name="Yu Y."/>
        </authorList>
    </citation>
    <scope>NUCLEOTIDE SEQUENCE [LARGE SCALE GENOMIC DNA]</scope>
    <source>
        <tissue evidence="4">Muscle</tissue>
    </source>
</reference>
<reference evidence="4 5" key="1">
    <citation type="submission" date="2018-04" db="EMBL/GenBank/DDBJ databases">
        <authorList>
            <person name="Zhang X."/>
            <person name="Yuan J."/>
            <person name="Li F."/>
            <person name="Xiang J."/>
        </authorList>
    </citation>
    <scope>NUCLEOTIDE SEQUENCE [LARGE SCALE GENOMIC DNA]</scope>
    <source>
        <tissue evidence="4">Muscle</tissue>
    </source>
</reference>
<evidence type="ECO:0000256" key="2">
    <source>
        <dbReference type="SAM" id="Phobius"/>
    </source>
</evidence>
<dbReference type="Proteomes" id="UP000283509">
    <property type="component" value="Unassembled WGS sequence"/>
</dbReference>
<organism evidence="4 5">
    <name type="scientific">Penaeus vannamei</name>
    <name type="common">Whiteleg shrimp</name>
    <name type="synonym">Litopenaeus vannamei</name>
    <dbReference type="NCBI Taxonomy" id="6689"/>
    <lineage>
        <taxon>Eukaryota</taxon>
        <taxon>Metazoa</taxon>
        <taxon>Ecdysozoa</taxon>
        <taxon>Arthropoda</taxon>
        <taxon>Crustacea</taxon>
        <taxon>Multicrustacea</taxon>
        <taxon>Malacostraca</taxon>
        <taxon>Eumalacostraca</taxon>
        <taxon>Eucarida</taxon>
        <taxon>Decapoda</taxon>
        <taxon>Dendrobranchiata</taxon>
        <taxon>Penaeoidea</taxon>
        <taxon>Penaeidae</taxon>
        <taxon>Penaeus</taxon>
    </lineage>
</organism>
<feature type="chain" id="PRO_5018526263" evidence="3">
    <location>
        <begin position="18"/>
        <end position="258"/>
    </location>
</feature>
<dbReference type="OrthoDB" id="6390783at2759"/>
<name>A0A3R7PVA5_PENVA</name>
<dbReference type="EMBL" id="QCYY01001430">
    <property type="protein sequence ID" value="ROT78095.1"/>
    <property type="molecule type" value="Genomic_DNA"/>
</dbReference>
<keyword evidence="3" id="KW-0732">Signal</keyword>
<feature type="transmembrane region" description="Helical" evidence="2">
    <location>
        <begin position="197"/>
        <end position="218"/>
    </location>
</feature>
<feature type="region of interest" description="Disordered" evidence="1">
    <location>
        <begin position="225"/>
        <end position="258"/>
    </location>
</feature>
<keyword evidence="2" id="KW-0472">Membrane</keyword>
<evidence type="ECO:0000256" key="3">
    <source>
        <dbReference type="SAM" id="SignalP"/>
    </source>
</evidence>
<keyword evidence="2" id="KW-0812">Transmembrane</keyword>
<evidence type="ECO:0000313" key="4">
    <source>
        <dbReference type="EMBL" id="ROT78095.1"/>
    </source>
</evidence>